<protein>
    <submittedName>
        <fullName evidence="2">Uncharacterized protein</fullName>
    </submittedName>
</protein>
<evidence type="ECO:0000313" key="3">
    <source>
        <dbReference type="Proteomes" id="UP001244011"/>
    </source>
</evidence>
<sequence>MCLIFTCGEHTFRKEVEGYEGVVCRCYNCGNYSGRVVKTHPWFTFCFIPLIPLSFKGYEDVTCHICNFAQPLEHRQDVQAMRGGGGGVAGGGPGPGGGVPLQPQGAPPPGHGQPNPNQPMRYG</sequence>
<accession>A0AAJ0BZ28</accession>
<organism evidence="2 3">
    <name type="scientific">Phialemonium atrogriseum</name>
    <dbReference type="NCBI Taxonomy" id="1093897"/>
    <lineage>
        <taxon>Eukaryota</taxon>
        <taxon>Fungi</taxon>
        <taxon>Dikarya</taxon>
        <taxon>Ascomycota</taxon>
        <taxon>Pezizomycotina</taxon>
        <taxon>Sordariomycetes</taxon>
        <taxon>Sordariomycetidae</taxon>
        <taxon>Cephalothecales</taxon>
        <taxon>Cephalothecaceae</taxon>
        <taxon>Phialemonium</taxon>
    </lineage>
</organism>
<dbReference type="PANTHER" id="PTHR28139">
    <property type="entry name" value="UPF0768 PROTEIN YBL029C-A"/>
    <property type="match status" value="1"/>
</dbReference>
<dbReference type="RefSeq" id="XP_060283322.1">
    <property type="nucleotide sequence ID" value="XM_060430560.1"/>
</dbReference>
<dbReference type="GeneID" id="85313747"/>
<reference evidence="2" key="1">
    <citation type="submission" date="2023-06" db="EMBL/GenBank/DDBJ databases">
        <title>Genome-scale phylogeny and comparative genomics of the fungal order Sordariales.</title>
        <authorList>
            <consortium name="Lawrence Berkeley National Laboratory"/>
            <person name="Hensen N."/>
            <person name="Bonometti L."/>
            <person name="Westerberg I."/>
            <person name="Brannstrom I.O."/>
            <person name="Guillou S."/>
            <person name="Cros-Aarteil S."/>
            <person name="Calhoun S."/>
            <person name="Haridas S."/>
            <person name="Kuo A."/>
            <person name="Mondo S."/>
            <person name="Pangilinan J."/>
            <person name="Riley R."/>
            <person name="Labutti K."/>
            <person name="Andreopoulos B."/>
            <person name="Lipzen A."/>
            <person name="Chen C."/>
            <person name="Yanf M."/>
            <person name="Daum C."/>
            <person name="Ng V."/>
            <person name="Clum A."/>
            <person name="Steindorff A."/>
            <person name="Ohm R."/>
            <person name="Martin F."/>
            <person name="Silar P."/>
            <person name="Natvig D."/>
            <person name="Lalanne C."/>
            <person name="Gautier V."/>
            <person name="Ament-Velasquez S.L."/>
            <person name="Kruys A."/>
            <person name="Hutchinson M.I."/>
            <person name="Powell A.J."/>
            <person name="Barry K."/>
            <person name="Miller A.N."/>
            <person name="Grigoriev I.V."/>
            <person name="Debuchy R."/>
            <person name="Gladieux P."/>
            <person name="Thoren M.H."/>
            <person name="Johannesson H."/>
        </authorList>
    </citation>
    <scope>NUCLEOTIDE SEQUENCE</scope>
    <source>
        <strain evidence="2">8032-3</strain>
    </source>
</reference>
<feature type="compositionally biased region" description="Gly residues" evidence="1">
    <location>
        <begin position="82"/>
        <end position="99"/>
    </location>
</feature>
<proteinExistence type="predicted"/>
<gene>
    <name evidence="2" type="ORF">QBC33DRAFT_570069</name>
</gene>
<keyword evidence="3" id="KW-1185">Reference proteome</keyword>
<dbReference type="PANTHER" id="PTHR28139:SF1">
    <property type="entry name" value="UPF0768 PROTEIN YBL029C-A"/>
    <property type="match status" value="1"/>
</dbReference>
<feature type="region of interest" description="Disordered" evidence="1">
    <location>
        <begin position="79"/>
        <end position="123"/>
    </location>
</feature>
<feature type="compositionally biased region" description="Low complexity" evidence="1">
    <location>
        <begin position="112"/>
        <end position="123"/>
    </location>
</feature>
<name>A0AAJ0BZ28_9PEZI</name>
<dbReference type="EMBL" id="MU839009">
    <property type="protein sequence ID" value="KAK1767109.1"/>
    <property type="molecule type" value="Genomic_DNA"/>
</dbReference>
<dbReference type="AlphaFoldDB" id="A0AAJ0BZ28"/>
<comment type="caution">
    <text evidence="2">The sequence shown here is derived from an EMBL/GenBank/DDBJ whole genome shotgun (WGS) entry which is preliminary data.</text>
</comment>
<evidence type="ECO:0000313" key="2">
    <source>
        <dbReference type="EMBL" id="KAK1767109.1"/>
    </source>
</evidence>
<dbReference type="Proteomes" id="UP001244011">
    <property type="component" value="Unassembled WGS sequence"/>
</dbReference>
<evidence type="ECO:0000256" key="1">
    <source>
        <dbReference type="SAM" id="MobiDB-lite"/>
    </source>
</evidence>